<name>A0AAD3NJ87_LATJO</name>
<evidence type="ECO:0000313" key="2">
    <source>
        <dbReference type="EMBL" id="GLD72051.1"/>
    </source>
</evidence>
<proteinExistence type="predicted"/>
<dbReference type="GO" id="GO:0003677">
    <property type="term" value="F:DNA binding"/>
    <property type="evidence" value="ECO:0007669"/>
    <property type="project" value="UniProtKB-KW"/>
</dbReference>
<evidence type="ECO:0000256" key="1">
    <source>
        <dbReference type="SAM" id="MobiDB-lite"/>
    </source>
</evidence>
<dbReference type="Proteomes" id="UP001279410">
    <property type="component" value="Unassembled WGS sequence"/>
</dbReference>
<reference evidence="2" key="1">
    <citation type="submission" date="2022-08" db="EMBL/GenBank/DDBJ databases">
        <title>Genome sequencing of akame (Lates japonicus).</title>
        <authorList>
            <person name="Hashiguchi Y."/>
            <person name="Takahashi H."/>
        </authorList>
    </citation>
    <scope>NUCLEOTIDE SEQUENCE</scope>
    <source>
        <strain evidence="2">Kochi</strain>
    </source>
</reference>
<gene>
    <name evidence="2" type="ORF">AKAME5_002337500</name>
</gene>
<feature type="region of interest" description="Disordered" evidence="1">
    <location>
        <begin position="51"/>
        <end position="76"/>
    </location>
</feature>
<organism evidence="2 3">
    <name type="scientific">Lates japonicus</name>
    <name type="common">Japanese lates</name>
    <dbReference type="NCBI Taxonomy" id="270547"/>
    <lineage>
        <taxon>Eukaryota</taxon>
        <taxon>Metazoa</taxon>
        <taxon>Chordata</taxon>
        <taxon>Craniata</taxon>
        <taxon>Vertebrata</taxon>
        <taxon>Euteleostomi</taxon>
        <taxon>Actinopterygii</taxon>
        <taxon>Neopterygii</taxon>
        <taxon>Teleostei</taxon>
        <taxon>Neoteleostei</taxon>
        <taxon>Acanthomorphata</taxon>
        <taxon>Carangaria</taxon>
        <taxon>Carangaria incertae sedis</taxon>
        <taxon>Centropomidae</taxon>
        <taxon>Lates</taxon>
    </lineage>
</organism>
<dbReference type="EMBL" id="BRZM01000842">
    <property type="protein sequence ID" value="GLD72051.1"/>
    <property type="molecule type" value="Genomic_DNA"/>
</dbReference>
<comment type="caution">
    <text evidence="2">The sequence shown here is derived from an EMBL/GenBank/DDBJ whole genome shotgun (WGS) entry which is preliminary data.</text>
</comment>
<feature type="compositionally biased region" description="Pro residues" evidence="1">
    <location>
        <begin position="67"/>
        <end position="76"/>
    </location>
</feature>
<evidence type="ECO:0000313" key="3">
    <source>
        <dbReference type="Proteomes" id="UP001279410"/>
    </source>
</evidence>
<dbReference type="AlphaFoldDB" id="A0AAD3NJ87"/>
<sequence length="76" mass="7865">MKPPQGFLFQPSVSPGSALLPVLQTGVILGPRTEARPLLFGLPPSLRTPGIGDLSQFNSHLPYGGGPGPPPHSNSL</sequence>
<accession>A0AAD3NJ87</accession>
<feature type="non-terminal residue" evidence="2">
    <location>
        <position position="76"/>
    </location>
</feature>
<protein>
    <submittedName>
        <fullName evidence="2">Iroquois-class homeodomain protein IRX-5-like isoform X1</fullName>
    </submittedName>
</protein>
<keyword evidence="2" id="KW-0238">DNA-binding</keyword>
<keyword evidence="3" id="KW-1185">Reference proteome</keyword>
<keyword evidence="2" id="KW-0371">Homeobox</keyword>